<evidence type="ECO:0000256" key="4">
    <source>
        <dbReference type="ARBA" id="ARBA00023136"/>
    </source>
</evidence>
<gene>
    <name evidence="10" type="ORF">SAMN02983003_3935</name>
</gene>
<dbReference type="SMART" id="SM01079">
    <property type="entry name" value="CHASE"/>
    <property type="match status" value="1"/>
</dbReference>
<dbReference type="PANTHER" id="PTHR44757:SF2">
    <property type="entry name" value="BIOFILM ARCHITECTURE MAINTENANCE PROTEIN MBAA"/>
    <property type="match status" value="1"/>
</dbReference>
<organism evidence="10 11">
    <name type="scientific">Devosia enhydra</name>
    <dbReference type="NCBI Taxonomy" id="665118"/>
    <lineage>
        <taxon>Bacteria</taxon>
        <taxon>Pseudomonadati</taxon>
        <taxon>Pseudomonadota</taxon>
        <taxon>Alphaproteobacteria</taxon>
        <taxon>Hyphomicrobiales</taxon>
        <taxon>Devosiaceae</taxon>
        <taxon>Devosia</taxon>
    </lineage>
</organism>
<dbReference type="InterPro" id="IPR035919">
    <property type="entry name" value="EAL_sf"/>
</dbReference>
<dbReference type="RefSeq" id="WP_342078987.1">
    <property type="nucleotide sequence ID" value="NZ_FPKU01000004.1"/>
</dbReference>
<dbReference type="InterPro" id="IPR000014">
    <property type="entry name" value="PAS"/>
</dbReference>
<feature type="transmembrane region" description="Helical" evidence="6">
    <location>
        <begin position="272"/>
        <end position="291"/>
    </location>
</feature>
<dbReference type="Gene3D" id="3.30.70.270">
    <property type="match status" value="1"/>
</dbReference>
<feature type="coiled-coil region" evidence="5">
    <location>
        <begin position="437"/>
        <end position="469"/>
    </location>
</feature>
<dbReference type="SUPFAM" id="SSF141868">
    <property type="entry name" value="EAL domain-like"/>
    <property type="match status" value="1"/>
</dbReference>
<dbReference type="CDD" id="cd01949">
    <property type="entry name" value="GGDEF"/>
    <property type="match status" value="1"/>
</dbReference>
<feature type="domain" description="CHASE" evidence="7">
    <location>
        <begin position="114"/>
        <end position="257"/>
    </location>
</feature>
<dbReference type="InterPro" id="IPR001633">
    <property type="entry name" value="EAL_dom"/>
</dbReference>
<keyword evidence="2 6" id="KW-0812">Transmembrane</keyword>
<dbReference type="InterPro" id="IPR043128">
    <property type="entry name" value="Rev_trsase/Diguanyl_cyclase"/>
</dbReference>
<dbReference type="InterPro" id="IPR052155">
    <property type="entry name" value="Biofilm_reg_signaling"/>
</dbReference>
<evidence type="ECO:0000259" key="8">
    <source>
        <dbReference type="PROSITE" id="PS50883"/>
    </source>
</evidence>
<evidence type="ECO:0000256" key="3">
    <source>
        <dbReference type="ARBA" id="ARBA00022989"/>
    </source>
</evidence>
<dbReference type="EMBL" id="FPKU01000004">
    <property type="protein sequence ID" value="SFZ86741.1"/>
    <property type="molecule type" value="Genomic_DNA"/>
</dbReference>
<keyword evidence="11" id="KW-1185">Reference proteome</keyword>
<keyword evidence="4 6" id="KW-0472">Membrane</keyword>
<dbReference type="InterPro" id="IPR042240">
    <property type="entry name" value="CHASE_sf"/>
</dbReference>
<evidence type="ECO:0000259" key="9">
    <source>
        <dbReference type="PROSITE" id="PS50887"/>
    </source>
</evidence>
<dbReference type="SMART" id="SM00267">
    <property type="entry name" value="GGDEF"/>
    <property type="match status" value="1"/>
</dbReference>
<dbReference type="Gene3D" id="3.30.450.20">
    <property type="entry name" value="PAS domain"/>
    <property type="match status" value="1"/>
</dbReference>
<keyword evidence="5" id="KW-0175">Coiled coil</keyword>
<dbReference type="NCBIfam" id="TIGR00254">
    <property type="entry name" value="GGDEF"/>
    <property type="match status" value="1"/>
</dbReference>
<dbReference type="Proteomes" id="UP000183447">
    <property type="component" value="Unassembled WGS sequence"/>
</dbReference>
<reference evidence="10 11" key="1">
    <citation type="submission" date="2016-11" db="EMBL/GenBank/DDBJ databases">
        <authorList>
            <person name="Jaros S."/>
            <person name="Januszkiewicz K."/>
            <person name="Wedrychowicz H."/>
        </authorList>
    </citation>
    <scope>NUCLEOTIDE SEQUENCE [LARGE SCALE GENOMIC DNA]</scope>
    <source>
        <strain evidence="10 11">ATCC 23634</strain>
    </source>
</reference>
<dbReference type="PROSITE" id="PS50839">
    <property type="entry name" value="CHASE"/>
    <property type="match status" value="1"/>
</dbReference>
<evidence type="ECO:0000256" key="1">
    <source>
        <dbReference type="ARBA" id="ARBA00004370"/>
    </source>
</evidence>
<feature type="domain" description="EAL" evidence="8">
    <location>
        <begin position="637"/>
        <end position="888"/>
    </location>
</feature>
<dbReference type="Pfam" id="PF03924">
    <property type="entry name" value="CHASE"/>
    <property type="match status" value="1"/>
</dbReference>
<dbReference type="InterPro" id="IPR006189">
    <property type="entry name" value="CHASE_dom"/>
</dbReference>
<dbReference type="SUPFAM" id="SSF55073">
    <property type="entry name" value="Nucleotide cyclase"/>
    <property type="match status" value="1"/>
</dbReference>
<dbReference type="Gene3D" id="3.20.20.450">
    <property type="entry name" value="EAL domain"/>
    <property type="match status" value="1"/>
</dbReference>
<name>A0A1K2I2Y6_9HYPH</name>
<sequence length="903" mass="98515">MRGWGATLDDWRRWAGTPGGMGAFVALLVVIGAALFADHQNRVLYEAQVTAEVQGQLSLVRARLEGNIISNIQLVRGFVSVLATEPEMDGARFDRLAASTLSVESQLRHLAVAPDMVVSMIYPLAGNEAAMGAAYRDIPGQWDAARRARDSGEMVLAGPVDLLQGGRGLVARFPVFVPREITGAEPRFWGIVSAVIDLDRLYADSGIGALAGTLDIAIVGGDGLGAGGAQFYGDPRVLASNPVVETVTVPGGAWQLAAIPAGGWQSVPESAWLLRLLALIGGTMVIGPIVVSSRLLEERQQNVGRLKASEAEQRRLSQRLGLALDSSQVGVWEYDIASATLLWDGRMNELYGLPADGERRDYASWRGALHPDDAARAEREFAEAISGRGPYNSQFRVRHTDGSVRHLRAIGRLFEPYPGEHRMLGVNWDVSTDMLLHEDLQRAKQLTEARNAELEIAKARIEHNALHDSLTGLPNRRYLDEVLAGGIARSDTVDDHVGLLHIDLDRFKQINDTLGHAAGDAMLVHAAAVLKQTVRADDFVARIGGDEFVVLCVTDGGDAALAALADRILARMRDPIDYRGHECRCGVSVGISSEPRTHADGQQMLVNADIALYRAKRRGRNRYEFFTEALQAEVITNKRMADDILKGLERGEFVPYFQPQFDAWTLDISGVEALARWKHPTEGLIAPNRFLPVAEDLNVVATIDRMILEQSLKHLANWQAQGLNIPTVSVNVSAKRLQEEGLTDGLRDLGIKPGTVSFELVESIFLDQTEDIVLWNIEQIKALGIDVEIDDFGSGYASIVSLLKLKPRRLKIDRQLVMPIVDSDAQRHLVASIIDIGKSLDIGIVAEGVETMAHAAILRALGCEFLQGYALARPMAAEALQGFVVGQSWRPQSWRAARQGVSA</sequence>
<dbReference type="NCBIfam" id="TIGR00229">
    <property type="entry name" value="sensory_box"/>
    <property type="match status" value="1"/>
</dbReference>
<dbReference type="Gene3D" id="3.30.450.350">
    <property type="entry name" value="CHASE domain"/>
    <property type="match status" value="1"/>
</dbReference>
<dbReference type="Pfam" id="PF00990">
    <property type="entry name" value="GGDEF"/>
    <property type="match status" value="1"/>
</dbReference>
<dbReference type="CDD" id="cd01948">
    <property type="entry name" value="EAL"/>
    <property type="match status" value="1"/>
</dbReference>
<dbReference type="GO" id="GO:0016020">
    <property type="term" value="C:membrane"/>
    <property type="evidence" value="ECO:0007669"/>
    <property type="project" value="UniProtKB-SubCell"/>
</dbReference>
<dbReference type="SUPFAM" id="SSF55785">
    <property type="entry name" value="PYP-like sensor domain (PAS domain)"/>
    <property type="match status" value="1"/>
</dbReference>
<dbReference type="SMART" id="SM00052">
    <property type="entry name" value="EAL"/>
    <property type="match status" value="1"/>
</dbReference>
<comment type="subcellular location">
    <subcellularLocation>
        <location evidence="1">Membrane</location>
    </subcellularLocation>
</comment>
<keyword evidence="3 6" id="KW-1133">Transmembrane helix</keyword>
<dbReference type="InterPro" id="IPR013655">
    <property type="entry name" value="PAS_fold_3"/>
</dbReference>
<evidence type="ECO:0000313" key="10">
    <source>
        <dbReference type="EMBL" id="SFZ86741.1"/>
    </source>
</evidence>
<evidence type="ECO:0000259" key="7">
    <source>
        <dbReference type="PROSITE" id="PS50839"/>
    </source>
</evidence>
<dbReference type="InterPro" id="IPR029787">
    <property type="entry name" value="Nucleotide_cyclase"/>
</dbReference>
<feature type="domain" description="GGDEF" evidence="9">
    <location>
        <begin position="495"/>
        <end position="628"/>
    </location>
</feature>
<dbReference type="Pfam" id="PF00563">
    <property type="entry name" value="EAL"/>
    <property type="match status" value="1"/>
</dbReference>
<dbReference type="FunFam" id="3.30.70.270:FF:000001">
    <property type="entry name" value="Diguanylate cyclase domain protein"/>
    <property type="match status" value="1"/>
</dbReference>
<dbReference type="STRING" id="665118.SAMN02983003_3935"/>
<dbReference type="InterPro" id="IPR035965">
    <property type="entry name" value="PAS-like_dom_sf"/>
</dbReference>
<dbReference type="AlphaFoldDB" id="A0A1K2I2Y6"/>
<dbReference type="InterPro" id="IPR000160">
    <property type="entry name" value="GGDEF_dom"/>
</dbReference>
<evidence type="ECO:0000256" key="2">
    <source>
        <dbReference type="ARBA" id="ARBA00022692"/>
    </source>
</evidence>
<evidence type="ECO:0000256" key="5">
    <source>
        <dbReference type="SAM" id="Coils"/>
    </source>
</evidence>
<dbReference type="CDD" id="cd00130">
    <property type="entry name" value="PAS"/>
    <property type="match status" value="1"/>
</dbReference>
<dbReference type="Pfam" id="PF08447">
    <property type="entry name" value="PAS_3"/>
    <property type="match status" value="1"/>
</dbReference>
<dbReference type="GO" id="GO:0003824">
    <property type="term" value="F:catalytic activity"/>
    <property type="evidence" value="ECO:0007669"/>
    <property type="project" value="UniProtKB-ARBA"/>
</dbReference>
<protein>
    <submittedName>
        <fullName evidence="10">PAS domain S-box-containing protein/diguanylate cyclase (GGDEF) domain-containing protein</fullName>
    </submittedName>
</protein>
<dbReference type="PROSITE" id="PS50887">
    <property type="entry name" value="GGDEF"/>
    <property type="match status" value="1"/>
</dbReference>
<dbReference type="PROSITE" id="PS50883">
    <property type="entry name" value="EAL"/>
    <property type="match status" value="1"/>
</dbReference>
<dbReference type="PANTHER" id="PTHR44757">
    <property type="entry name" value="DIGUANYLATE CYCLASE DGCP"/>
    <property type="match status" value="1"/>
</dbReference>
<evidence type="ECO:0000256" key="6">
    <source>
        <dbReference type="SAM" id="Phobius"/>
    </source>
</evidence>
<feature type="transmembrane region" description="Helical" evidence="6">
    <location>
        <begin position="20"/>
        <end position="37"/>
    </location>
</feature>
<accession>A0A1K2I2Y6</accession>
<proteinExistence type="predicted"/>
<evidence type="ECO:0000313" key="11">
    <source>
        <dbReference type="Proteomes" id="UP000183447"/>
    </source>
</evidence>
<dbReference type="GO" id="GO:0007165">
    <property type="term" value="P:signal transduction"/>
    <property type="evidence" value="ECO:0007669"/>
    <property type="project" value="UniProtKB-ARBA"/>
</dbReference>